<dbReference type="PANTHER" id="PTHR11358:SF26">
    <property type="entry name" value="GUANIDINO ACID HYDROLASE, MITOCHONDRIAL"/>
    <property type="match status" value="1"/>
</dbReference>
<keyword evidence="4" id="KW-0614">Plasmid</keyword>
<gene>
    <name evidence="4" type="ORF">PR018_28080</name>
</gene>
<dbReference type="Gene3D" id="3.40.800.10">
    <property type="entry name" value="Ureohydrolase domain"/>
    <property type="match status" value="1"/>
</dbReference>
<evidence type="ECO:0000313" key="5">
    <source>
        <dbReference type="Proteomes" id="UP000318939"/>
    </source>
</evidence>
<name>A0ABY8IVH0_9HYPH</name>
<evidence type="ECO:0000256" key="2">
    <source>
        <dbReference type="ARBA" id="ARBA00022801"/>
    </source>
</evidence>
<keyword evidence="1" id="KW-0479">Metal-binding</keyword>
<geneLocation type="plasmid" evidence="4 5">
    <name>unnamed2</name>
</geneLocation>
<protein>
    <submittedName>
        <fullName evidence="4">Arginase family protein</fullName>
    </submittedName>
</protein>
<proteinExistence type="inferred from homology"/>
<dbReference type="PANTHER" id="PTHR11358">
    <property type="entry name" value="ARGINASE/AGMATINASE"/>
    <property type="match status" value="1"/>
</dbReference>
<reference evidence="4" key="1">
    <citation type="journal article" date="2019" name="Phytopathology">
        <title>A Novel Group of Rhizobium tumorigenes-Like Agrobacteria Associated with Crown Gall Disease of Rhododendron and Blueberry.</title>
        <authorList>
            <person name="Kuzmanovic N."/>
            <person name="Behrens P."/>
            <person name="Idczak E."/>
            <person name="Wagner S."/>
            <person name="Gotz M."/>
            <person name="Sproer C."/>
            <person name="Bunk B."/>
            <person name="Overmann J."/>
            <person name="Smalla K."/>
        </authorList>
    </citation>
    <scope>NUCLEOTIDE SEQUENCE</scope>
    <source>
        <strain evidence="4">Rho-6.2</strain>
    </source>
</reference>
<dbReference type="Pfam" id="PF00491">
    <property type="entry name" value="Arginase"/>
    <property type="match status" value="1"/>
</dbReference>
<dbReference type="InterPro" id="IPR006035">
    <property type="entry name" value="Ureohydrolase"/>
</dbReference>
<sequence length="314" mass="33098">MHTDLTETLKAARQTFLGIPAAVMPHAGSVAIFGAVHGTPYPDATRQDGETGPEAVRRAISAACVHLENWDFDFGGPLLNDGALEVIDLGDVFTDPQDAAANRENIERTTRAVLAAGAIPVLIGGDDSVAIPFMRGLGAAGPLHVLQVDAHIDWRDNIGDERLGYSSTMRRASELPFVASMTQVGIRAVGSARRPEVEAAEAWGSRLVTVSETRRLGLSAVIGGIPRDGAVLIHIDCDAMDPGTCPGVNAVSPGGFSFEEMTTLIAEALRGRRLAGFSIVEFQPRADINDISAIVVGRLVCHVLGHLARGSLSP</sequence>
<organism evidence="4 5">
    <name type="scientific">Rhizobium rhododendri</name>
    <dbReference type="NCBI Taxonomy" id="2506430"/>
    <lineage>
        <taxon>Bacteria</taxon>
        <taxon>Pseudomonadati</taxon>
        <taxon>Pseudomonadota</taxon>
        <taxon>Alphaproteobacteria</taxon>
        <taxon>Hyphomicrobiales</taxon>
        <taxon>Rhizobiaceae</taxon>
        <taxon>Rhizobium/Agrobacterium group</taxon>
        <taxon>Rhizobium</taxon>
    </lineage>
</organism>
<accession>A0ABY8IVH0</accession>
<dbReference type="SUPFAM" id="SSF52768">
    <property type="entry name" value="Arginase/deacetylase"/>
    <property type="match status" value="1"/>
</dbReference>
<dbReference type="Proteomes" id="UP000318939">
    <property type="component" value="Plasmid unnamed2"/>
</dbReference>
<dbReference type="PROSITE" id="PS51409">
    <property type="entry name" value="ARGINASE_2"/>
    <property type="match status" value="1"/>
</dbReference>
<dbReference type="RefSeq" id="WP_142824898.1">
    <property type="nucleotide sequence ID" value="NZ_CP117270.1"/>
</dbReference>
<evidence type="ECO:0000313" key="4">
    <source>
        <dbReference type="EMBL" id="WFS26539.1"/>
    </source>
</evidence>
<dbReference type="PIRSF" id="PIRSF036979">
    <property type="entry name" value="Arginase"/>
    <property type="match status" value="1"/>
</dbReference>
<dbReference type="EMBL" id="CP117270">
    <property type="protein sequence ID" value="WFS26539.1"/>
    <property type="molecule type" value="Genomic_DNA"/>
</dbReference>
<comment type="similarity">
    <text evidence="3">Belongs to the arginase family.</text>
</comment>
<dbReference type="InterPro" id="IPR023696">
    <property type="entry name" value="Ureohydrolase_dom_sf"/>
</dbReference>
<evidence type="ECO:0000256" key="1">
    <source>
        <dbReference type="ARBA" id="ARBA00022723"/>
    </source>
</evidence>
<evidence type="ECO:0000256" key="3">
    <source>
        <dbReference type="PROSITE-ProRule" id="PRU00742"/>
    </source>
</evidence>
<keyword evidence="2" id="KW-0378">Hydrolase</keyword>
<keyword evidence="5" id="KW-1185">Reference proteome</keyword>
<reference evidence="4" key="2">
    <citation type="journal article" date="2023" name="MicrobiologyOpen">
        <title>Genomics of the tumorigenes clade of the family Rhizobiaceae and description of Rhizobium rhododendri sp. nov.</title>
        <authorList>
            <person name="Kuzmanovic N."/>
            <person name="diCenzo G.C."/>
            <person name="Bunk B."/>
            <person name="Sproeer C."/>
            <person name="Fruehling A."/>
            <person name="Neumann-Schaal M."/>
            <person name="Overmann J."/>
            <person name="Smalla K."/>
        </authorList>
    </citation>
    <scope>NUCLEOTIDE SEQUENCE</scope>
    <source>
        <strain evidence="4">Rho-6.2</strain>
        <plasmid evidence="4">unnamed2</plasmid>
    </source>
</reference>